<feature type="domain" description="PLD phosphodiesterase" evidence="13">
    <location>
        <begin position="217"/>
        <end position="244"/>
    </location>
</feature>
<organism evidence="14">
    <name type="scientific">hydrothermal vent metagenome</name>
    <dbReference type="NCBI Taxonomy" id="652676"/>
    <lineage>
        <taxon>unclassified sequences</taxon>
        <taxon>metagenomes</taxon>
        <taxon>ecological metagenomes</taxon>
    </lineage>
</organism>
<keyword evidence="9 12" id="KW-0472">Membrane</keyword>
<reference evidence="14" key="1">
    <citation type="submission" date="2018-06" db="EMBL/GenBank/DDBJ databases">
        <authorList>
            <person name="Zhirakovskaya E."/>
        </authorList>
    </citation>
    <scope>NUCLEOTIDE SEQUENCE</scope>
</reference>
<evidence type="ECO:0000313" key="14">
    <source>
        <dbReference type="EMBL" id="VAX13910.1"/>
    </source>
</evidence>
<evidence type="ECO:0000259" key="13">
    <source>
        <dbReference type="PROSITE" id="PS50035"/>
    </source>
</evidence>
<keyword evidence="5 12" id="KW-0812">Transmembrane</keyword>
<evidence type="ECO:0000256" key="5">
    <source>
        <dbReference type="ARBA" id="ARBA00022692"/>
    </source>
</evidence>
<dbReference type="FunFam" id="3.30.870.10:FF:000014">
    <property type="entry name" value="Cardiolipin synthase"/>
    <property type="match status" value="1"/>
</dbReference>
<dbReference type="CDD" id="cd09161">
    <property type="entry name" value="PLDc_PaCLS_like_2"/>
    <property type="match status" value="1"/>
</dbReference>
<keyword evidence="11" id="KW-1208">Phospholipid metabolism</keyword>
<evidence type="ECO:0000256" key="11">
    <source>
        <dbReference type="ARBA" id="ARBA00023264"/>
    </source>
</evidence>
<dbReference type="NCBIfam" id="TIGR04265">
    <property type="entry name" value="bac_cardiolipin"/>
    <property type="match status" value="1"/>
</dbReference>
<evidence type="ECO:0000256" key="10">
    <source>
        <dbReference type="ARBA" id="ARBA00023209"/>
    </source>
</evidence>
<feature type="transmembrane region" description="Helical" evidence="12">
    <location>
        <begin position="39"/>
        <end position="60"/>
    </location>
</feature>
<dbReference type="GO" id="GO:0032049">
    <property type="term" value="P:cardiolipin biosynthetic process"/>
    <property type="evidence" value="ECO:0007669"/>
    <property type="project" value="InterPro"/>
</dbReference>
<dbReference type="PANTHER" id="PTHR21248">
    <property type="entry name" value="CARDIOLIPIN SYNTHASE"/>
    <property type="match status" value="1"/>
</dbReference>
<evidence type="ECO:0000256" key="9">
    <source>
        <dbReference type="ARBA" id="ARBA00023136"/>
    </source>
</evidence>
<proteinExistence type="predicted"/>
<dbReference type="PROSITE" id="PS50035">
    <property type="entry name" value="PLD"/>
    <property type="match status" value="2"/>
</dbReference>
<evidence type="ECO:0000256" key="4">
    <source>
        <dbReference type="ARBA" id="ARBA00022679"/>
    </source>
</evidence>
<dbReference type="Gene3D" id="3.30.870.10">
    <property type="entry name" value="Endonuclease Chain A"/>
    <property type="match status" value="2"/>
</dbReference>
<dbReference type="EC" id="2.7.8.-" evidence="14"/>
<dbReference type="Pfam" id="PF13396">
    <property type="entry name" value="PLDc_N"/>
    <property type="match status" value="1"/>
</dbReference>
<dbReference type="InterPro" id="IPR025202">
    <property type="entry name" value="PLD-like_dom"/>
</dbReference>
<dbReference type="AlphaFoldDB" id="A0A3B1BT99"/>
<evidence type="ECO:0000256" key="7">
    <source>
        <dbReference type="ARBA" id="ARBA00022989"/>
    </source>
</evidence>
<keyword evidence="2" id="KW-1003">Cell membrane</keyword>
<evidence type="ECO:0000256" key="6">
    <source>
        <dbReference type="ARBA" id="ARBA00022737"/>
    </source>
</evidence>
<dbReference type="InterPro" id="IPR022924">
    <property type="entry name" value="Cardiolipin_synthase"/>
</dbReference>
<dbReference type="Pfam" id="PF13091">
    <property type="entry name" value="PLDc_2"/>
    <property type="match status" value="2"/>
</dbReference>
<feature type="transmembrane region" description="Helical" evidence="12">
    <location>
        <begin position="6"/>
        <end position="27"/>
    </location>
</feature>
<protein>
    <submittedName>
        <fullName evidence="14">Cardiolipin synthetase</fullName>
        <ecNumber evidence="14">2.7.8.-</ecNumber>
    </submittedName>
</protein>
<dbReference type="InterPro" id="IPR001736">
    <property type="entry name" value="PLipase_D/transphosphatidylase"/>
</dbReference>
<evidence type="ECO:0000256" key="1">
    <source>
        <dbReference type="ARBA" id="ARBA00004651"/>
    </source>
</evidence>
<accession>A0A3B1BT99</accession>
<dbReference type="GO" id="GO:0008808">
    <property type="term" value="F:cardiolipin synthase activity"/>
    <property type="evidence" value="ECO:0007669"/>
    <property type="project" value="InterPro"/>
</dbReference>
<evidence type="ECO:0000256" key="12">
    <source>
        <dbReference type="SAM" id="Phobius"/>
    </source>
</evidence>
<dbReference type="GO" id="GO:0005886">
    <property type="term" value="C:plasma membrane"/>
    <property type="evidence" value="ECO:0007669"/>
    <property type="project" value="UniProtKB-SubCell"/>
</dbReference>
<keyword evidence="4 14" id="KW-0808">Transferase</keyword>
<comment type="subcellular location">
    <subcellularLocation>
        <location evidence="1">Cell membrane</location>
        <topology evidence="1">Multi-pass membrane protein</topology>
    </subcellularLocation>
</comment>
<dbReference type="CDD" id="cd09155">
    <property type="entry name" value="PLDc_PaCLS_like_1"/>
    <property type="match status" value="1"/>
</dbReference>
<keyword evidence="8" id="KW-0443">Lipid metabolism</keyword>
<evidence type="ECO:0000256" key="2">
    <source>
        <dbReference type="ARBA" id="ARBA00022475"/>
    </source>
</evidence>
<dbReference type="PANTHER" id="PTHR21248:SF22">
    <property type="entry name" value="PHOSPHOLIPASE D"/>
    <property type="match status" value="1"/>
</dbReference>
<feature type="domain" description="PLD phosphodiesterase" evidence="13">
    <location>
        <begin position="392"/>
        <end position="419"/>
    </location>
</feature>
<keyword evidence="6" id="KW-0677">Repeat</keyword>
<dbReference type="EMBL" id="UOFZ01000145">
    <property type="protein sequence ID" value="VAX13910.1"/>
    <property type="molecule type" value="Genomic_DNA"/>
</dbReference>
<dbReference type="SMART" id="SM00155">
    <property type="entry name" value="PLDc"/>
    <property type="match status" value="2"/>
</dbReference>
<evidence type="ECO:0000256" key="8">
    <source>
        <dbReference type="ARBA" id="ARBA00023098"/>
    </source>
</evidence>
<keyword evidence="3" id="KW-0444">Lipid biosynthesis</keyword>
<evidence type="ECO:0000256" key="3">
    <source>
        <dbReference type="ARBA" id="ARBA00022516"/>
    </source>
</evidence>
<keyword evidence="10" id="KW-0594">Phospholipid biosynthesis</keyword>
<name>A0A3B1BT99_9ZZZZ</name>
<gene>
    <name evidence="14" type="ORF">MNBD_GAMMA24-386</name>
</gene>
<dbReference type="SUPFAM" id="SSF56024">
    <property type="entry name" value="Phospholipase D/nuclease"/>
    <property type="match status" value="2"/>
</dbReference>
<keyword evidence="7 12" id="KW-1133">Transmembrane helix</keyword>
<dbReference type="InterPro" id="IPR027379">
    <property type="entry name" value="CLS_N"/>
</dbReference>
<sequence length="479" mass="55002">METSAFVIYPLALLVIAFYIGGLIAVIHVIMNGRTTQGTVAWVIVLLELPYIALPLYLIFGAHRFWGYIKARRSGDTELHHIVEGLLDYSDGKNLICDAPMPFKDIISSLTKLPVTRGNRAQLLIDGKNTFQAIFESIDAARDYILVQSFIIRNDYLGQKLKEKLIKKARQGIHVYLLYDEIGCFNLPHRYLRELERGGVEVSGFKTARGWAHPLRINFRNHRKIVIVDGQTAYAGGLNVGDEYLGHSSHFGHWRDTHLKLEGPSVHILQLTFCEDWYWATHRVLMLYWQAGKLTYSDQHVLPIPSGPADKMETCTLFFVQAINSAKTRLWIVSPYFVPDEQVMTALQLAALRGVDVRVLLPDKPDHLLVYLSSWSYYEQAEYAGVKIYRYQKGFLHQKVMLIDNDYATVGTANFDNRSFRINFEITVMVLDKIFCQQVEEMLNTDFSHSILVKADEYTNKPFWYRLAVRCARLLSPLQ</sequence>